<name>A0ABT6FJY3_9BACT</name>
<evidence type="ECO:0000313" key="6">
    <source>
        <dbReference type="Proteomes" id="UP001216907"/>
    </source>
</evidence>
<dbReference type="PANTHER" id="PTHR42693:SF53">
    <property type="entry name" value="ENDO-4-O-SULFATASE"/>
    <property type="match status" value="1"/>
</dbReference>
<reference evidence="5 6" key="1">
    <citation type="submission" date="2023-03" db="EMBL/GenBank/DDBJ databases">
        <title>Paludisphaera mucosa sp. nov. a novel planctomycete from northern fen.</title>
        <authorList>
            <person name="Ivanova A."/>
        </authorList>
    </citation>
    <scope>NUCLEOTIDE SEQUENCE [LARGE SCALE GENOMIC DNA]</scope>
    <source>
        <strain evidence="5 6">Pla2</strain>
    </source>
</reference>
<dbReference type="Pfam" id="PF00884">
    <property type="entry name" value="Sulfatase"/>
    <property type="match status" value="1"/>
</dbReference>
<keyword evidence="3" id="KW-0732">Signal</keyword>
<dbReference type="InterPro" id="IPR017850">
    <property type="entry name" value="Alkaline_phosphatase_core_sf"/>
</dbReference>
<keyword evidence="2" id="KW-0378">Hydrolase</keyword>
<evidence type="ECO:0000256" key="2">
    <source>
        <dbReference type="ARBA" id="ARBA00022801"/>
    </source>
</evidence>
<comment type="similarity">
    <text evidence="1">Belongs to the sulfatase family.</text>
</comment>
<sequence length="460" mass="49954">MHPPAARLVLALLLLAPIRFAAAQAVPDGVEARPNIVLIMADDLGYGALGCYGQEKVKTPRLDRMAAEGLRFTQAYAGSCMCAPSRAALMLGVHTGRTPVRSNSDPGLRAQDQGRTIASVLQRAGYATGGFGKWGLGDADSPGAPWRQGFDLFYGFLDQTHAHFHYTDHLFRNDRRVEIPENREDRRVRYAPDAIVAEALGFIRANRERPFFAYLAVTPPHAEIDAPEDSIAPYRGAFPETPFPGGHYAAQPTPRAAYAGMVSRLDGDVGRVLELLKELGLDEKTLVIFTSDNGPITAGGADPAFFRNAGPLRGLKFSFYEGGIRVPLIVRWPGRVPAGQVTDAVWSLVDIHPTAAALAGAEPPEGHELQGRSALPTFFGAHHPPRDEPLYWETPVAQPRAGLAQAGRIGPYKGIVTGPNVPLEVYDLDADPAESRDLAPGRPDLVRSFRELFAREHREP</sequence>
<accession>A0ABT6FJY3</accession>
<feature type="signal peptide" evidence="3">
    <location>
        <begin position="1"/>
        <end position="21"/>
    </location>
</feature>
<keyword evidence="6" id="KW-1185">Reference proteome</keyword>
<feature type="domain" description="Sulfatase N-terminal" evidence="4">
    <location>
        <begin position="34"/>
        <end position="361"/>
    </location>
</feature>
<dbReference type="InterPro" id="IPR050738">
    <property type="entry name" value="Sulfatase"/>
</dbReference>
<comment type="caution">
    <text evidence="5">The sequence shown here is derived from an EMBL/GenBank/DDBJ whole genome shotgun (WGS) entry which is preliminary data.</text>
</comment>
<dbReference type="EMBL" id="JARRAG010000002">
    <property type="protein sequence ID" value="MDG3007890.1"/>
    <property type="molecule type" value="Genomic_DNA"/>
</dbReference>
<dbReference type="InterPro" id="IPR000917">
    <property type="entry name" value="Sulfatase_N"/>
</dbReference>
<evidence type="ECO:0000313" key="5">
    <source>
        <dbReference type="EMBL" id="MDG3007890.1"/>
    </source>
</evidence>
<organism evidence="5 6">
    <name type="scientific">Paludisphaera mucosa</name>
    <dbReference type="NCBI Taxonomy" id="3030827"/>
    <lineage>
        <taxon>Bacteria</taxon>
        <taxon>Pseudomonadati</taxon>
        <taxon>Planctomycetota</taxon>
        <taxon>Planctomycetia</taxon>
        <taxon>Isosphaerales</taxon>
        <taxon>Isosphaeraceae</taxon>
        <taxon>Paludisphaera</taxon>
    </lineage>
</organism>
<evidence type="ECO:0000256" key="1">
    <source>
        <dbReference type="ARBA" id="ARBA00008779"/>
    </source>
</evidence>
<evidence type="ECO:0000256" key="3">
    <source>
        <dbReference type="SAM" id="SignalP"/>
    </source>
</evidence>
<dbReference type="PANTHER" id="PTHR42693">
    <property type="entry name" value="ARYLSULFATASE FAMILY MEMBER"/>
    <property type="match status" value="1"/>
</dbReference>
<dbReference type="RefSeq" id="WP_277864160.1">
    <property type="nucleotide sequence ID" value="NZ_JARRAG010000002.1"/>
</dbReference>
<evidence type="ECO:0000259" key="4">
    <source>
        <dbReference type="Pfam" id="PF00884"/>
    </source>
</evidence>
<dbReference type="CDD" id="cd16145">
    <property type="entry name" value="ARS_like"/>
    <property type="match status" value="1"/>
</dbReference>
<proteinExistence type="inferred from homology"/>
<gene>
    <name evidence="5" type="ORF">PZE19_29355</name>
</gene>
<dbReference type="SUPFAM" id="SSF53649">
    <property type="entry name" value="Alkaline phosphatase-like"/>
    <property type="match status" value="1"/>
</dbReference>
<dbReference type="Gene3D" id="3.40.720.10">
    <property type="entry name" value="Alkaline Phosphatase, subunit A"/>
    <property type="match status" value="1"/>
</dbReference>
<dbReference type="Proteomes" id="UP001216907">
    <property type="component" value="Unassembled WGS sequence"/>
</dbReference>
<protein>
    <submittedName>
        <fullName evidence="5">Arylsulfatase</fullName>
    </submittedName>
</protein>
<feature type="chain" id="PRO_5046902192" evidence="3">
    <location>
        <begin position="22"/>
        <end position="460"/>
    </location>
</feature>